<evidence type="ECO:0000313" key="2">
    <source>
        <dbReference type="EMBL" id="KAK4745185.1"/>
    </source>
</evidence>
<reference evidence="2 3" key="1">
    <citation type="journal article" date="2023" name="Hortic Res">
        <title>Pangenome of water caltrop reveals structural variations and asymmetric subgenome divergence after allopolyploidization.</title>
        <authorList>
            <person name="Zhang X."/>
            <person name="Chen Y."/>
            <person name="Wang L."/>
            <person name="Yuan Y."/>
            <person name="Fang M."/>
            <person name="Shi L."/>
            <person name="Lu R."/>
            <person name="Comes H.P."/>
            <person name="Ma Y."/>
            <person name="Chen Y."/>
            <person name="Huang G."/>
            <person name="Zhou Y."/>
            <person name="Zheng Z."/>
            <person name="Qiu Y."/>
        </authorList>
    </citation>
    <scope>NUCLEOTIDE SEQUENCE [LARGE SCALE GENOMIC DNA]</scope>
    <source>
        <tissue evidence="2">Roots</tissue>
    </source>
</reference>
<comment type="caution">
    <text evidence="2">The sequence shown here is derived from an EMBL/GenBank/DDBJ whole genome shotgun (WGS) entry which is preliminary data.</text>
</comment>
<gene>
    <name evidence="2" type="ORF">SAY87_011497</name>
</gene>
<dbReference type="AlphaFoldDB" id="A0AAN7GL76"/>
<accession>A0AAN7GL76</accession>
<sequence>MTVRLDWDNEAKKAKERVDRFSQKNPNDGDKSEREEVAKGNDIKSKEKKNETTNKWDLFDKQFGRSDKEPDTKGRVPQWDK</sequence>
<name>A0AAN7GL76_9MYRT</name>
<evidence type="ECO:0000256" key="1">
    <source>
        <dbReference type="SAM" id="MobiDB-lite"/>
    </source>
</evidence>
<dbReference type="Proteomes" id="UP001345219">
    <property type="component" value="Chromosome 9"/>
</dbReference>
<keyword evidence="3" id="KW-1185">Reference proteome</keyword>
<evidence type="ECO:0000313" key="3">
    <source>
        <dbReference type="Proteomes" id="UP001345219"/>
    </source>
</evidence>
<organism evidence="2 3">
    <name type="scientific">Trapa incisa</name>
    <dbReference type="NCBI Taxonomy" id="236973"/>
    <lineage>
        <taxon>Eukaryota</taxon>
        <taxon>Viridiplantae</taxon>
        <taxon>Streptophyta</taxon>
        <taxon>Embryophyta</taxon>
        <taxon>Tracheophyta</taxon>
        <taxon>Spermatophyta</taxon>
        <taxon>Magnoliopsida</taxon>
        <taxon>eudicotyledons</taxon>
        <taxon>Gunneridae</taxon>
        <taxon>Pentapetalae</taxon>
        <taxon>rosids</taxon>
        <taxon>malvids</taxon>
        <taxon>Myrtales</taxon>
        <taxon>Lythraceae</taxon>
        <taxon>Trapa</taxon>
    </lineage>
</organism>
<dbReference type="EMBL" id="JAXIOK010000022">
    <property type="protein sequence ID" value="KAK4745185.1"/>
    <property type="molecule type" value="Genomic_DNA"/>
</dbReference>
<protein>
    <submittedName>
        <fullName evidence="2">Uncharacterized protein</fullName>
    </submittedName>
</protein>
<feature type="region of interest" description="Disordered" evidence="1">
    <location>
        <begin position="1"/>
        <end position="81"/>
    </location>
</feature>
<proteinExistence type="predicted"/>